<protein>
    <submittedName>
        <fullName evidence="1">Uncharacterized protein</fullName>
    </submittedName>
</protein>
<evidence type="ECO:0000313" key="2">
    <source>
        <dbReference type="Proteomes" id="UP000075455"/>
    </source>
</evidence>
<proteinExistence type="predicted"/>
<dbReference type="EMBL" id="LQYS01000137">
    <property type="protein sequence ID" value="KYD04284.1"/>
    <property type="molecule type" value="Genomic_DNA"/>
</dbReference>
<name>A0A150KWI5_9BACL</name>
<evidence type="ECO:0000313" key="1">
    <source>
        <dbReference type="EMBL" id="KYD04284.1"/>
    </source>
</evidence>
<dbReference type="Proteomes" id="UP000075455">
    <property type="component" value="Unassembled WGS sequence"/>
</dbReference>
<sequence length="38" mass="4560">MCHPINHLLAVDMEIDLLFFCSNNEKLYIKNVIVCRFY</sequence>
<comment type="caution">
    <text evidence="1">The sequence shown here is derived from an EMBL/GenBank/DDBJ whole genome shotgun (WGS) entry which is preliminary data.</text>
</comment>
<organism evidence="1 2">
    <name type="scientific">Saccharococcus caldoxylosilyticus</name>
    <dbReference type="NCBI Taxonomy" id="81408"/>
    <lineage>
        <taxon>Bacteria</taxon>
        <taxon>Bacillati</taxon>
        <taxon>Bacillota</taxon>
        <taxon>Bacilli</taxon>
        <taxon>Bacillales</taxon>
        <taxon>Anoxybacillaceae</taxon>
        <taxon>Saccharococcus</taxon>
    </lineage>
</organism>
<reference evidence="1 2" key="1">
    <citation type="submission" date="2016-01" db="EMBL/GenBank/DDBJ databases">
        <title>Draft Genome Sequences of Seven Thermophilic Sporeformers Isolated from Foods.</title>
        <authorList>
            <person name="Berendsen E.M."/>
            <person name="Wells-Bennik M.H."/>
            <person name="Krawcyk A.O."/>
            <person name="De Jong A."/>
            <person name="Holsappel S."/>
            <person name="Eijlander R.T."/>
            <person name="Kuipers O.P."/>
        </authorList>
    </citation>
    <scope>NUCLEOTIDE SEQUENCE [LARGE SCALE GENOMIC DNA]</scope>
    <source>
        <strain evidence="1 2">B4119</strain>
    </source>
</reference>
<dbReference type="AlphaFoldDB" id="A0A150KWI5"/>
<gene>
    <name evidence="1" type="ORF">B4119_3356</name>
</gene>
<dbReference type="STRING" id="81408.B4119_3356"/>
<accession>A0A150KWI5</accession>